<keyword evidence="11" id="KW-0963">Cytoplasm</keyword>
<evidence type="ECO:0000256" key="2">
    <source>
        <dbReference type="ARBA" id="ARBA00005796"/>
    </source>
</evidence>
<dbReference type="GO" id="GO:0042594">
    <property type="term" value="P:response to starvation"/>
    <property type="evidence" value="ECO:0007669"/>
    <property type="project" value="TreeGrafter"/>
</dbReference>
<feature type="domain" description="Phosphoenolpyruvate carboxykinase GTP-utilising N-terminal" evidence="13">
    <location>
        <begin position="17"/>
        <end position="237"/>
    </location>
</feature>
<dbReference type="PANTHER" id="PTHR11561:SF0">
    <property type="entry name" value="PHOSPHOENOLPYRUVATE CARBOXYKINASE [GTP]-RELATED"/>
    <property type="match status" value="1"/>
</dbReference>
<comment type="catalytic activity">
    <reaction evidence="11">
        <text>oxaloacetate + GTP = phosphoenolpyruvate + GDP + CO2</text>
        <dbReference type="Rhea" id="RHEA:10388"/>
        <dbReference type="ChEBI" id="CHEBI:16452"/>
        <dbReference type="ChEBI" id="CHEBI:16526"/>
        <dbReference type="ChEBI" id="CHEBI:37565"/>
        <dbReference type="ChEBI" id="CHEBI:58189"/>
        <dbReference type="ChEBI" id="CHEBI:58702"/>
        <dbReference type="EC" id="4.1.1.32"/>
    </reaction>
</comment>
<feature type="binding site" evidence="11">
    <location>
        <position position="385"/>
    </location>
    <ligand>
        <name>GTP</name>
        <dbReference type="ChEBI" id="CHEBI:37565"/>
    </ligand>
</feature>
<feature type="binding site" evidence="11">
    <location>
        <position position="267"/>
    </location>
    <ligand>
        <name>substrate</name>
    </ligand>
</feature>
<feature type="binding site" evidence="11">
    <location>
        <begin position="216"/>
        <end position="218"/>
    </location>
    <ligand>
        <name>substrate</name>
    </ligand>
</feature>
<accession>A0A3E0H922</accession>
<dbReference type="OrthoDB" id="9758871at2"/>
<feature type="binding site" evidence="11">
    <location>
        <position position="416"/>
    </location>
    <ligand>
        <name>GTP</name>
        <dbReference type="ChEBI" id="CHEBI:37565"/>
    </ligand>
</feature>
<evidence type="ECO:0000256" key="4">
    <source>
        <dbReference type="ARBA" id="ARBA00022432"/>
    </source>
</evidence>
<dbReference type="InterPro" id="IPR035077">
    <property type="entry name" value="PEP_carboxykinase_GTP_C"/>
</dbReference>
<protein>
    <recommendedName>
        <fullName evidence="11">Phosphoenolpyruvate carboxykinase [GTP]</fullName>
        <shortName evidence="11">PEP carboxykinase</shortName>
        <shortName evidence="11">PEPCK</shortName>
        <ecNumber evidence="11">4.1.1.32</ecNumber>
    </recommendedName>
    <alternativeName>
        <fullName evidence="11">GTP-dependent phosphoenolpyruvate carboxykinase</fullName>
        <shortName evidence="11">GTP-PEPCK</shortName>
    </alternativeName>
</protein>
<dbReference type="InterPro" id="IPR018091">
    <property type="entry name" value="PEP_carboxykin_GTP_CS"/>
</dbReference>
<evidence type="ECO:0000256" key="8">
    <source>
        <dbReference type="ARBA" id="ARBA00023134"/>
    </source>
</evidence>
<evidence type="ECO:0000313" key="14">
    <source>
        <dbReference type="EMBL" id="REH39990.1"/>
    </source>
</evidence>
<feature type="active site" evidence="11">
    <location>
        <position position="269"/>
    </location>
</feature>
<evidence type="ECO:0000256" key="9">
    <source>
        <dbReference type="ARBA" id="ARBA00023211"/>
    </source>
</evidence>
<evidence type="ECO:0000256" key="6">
    <source>
        <dbReference type="ARBA" id="ARBA00022741"/>
    </source>
</evidence>
<keyword evidence="5 11" id="KW-0479">Metal-binding</keyword>
<dbReference type="Pfam" id="PF00821">
    <property type="entry name" value="PEPCK_GTP"/>
    <property type="match status" value="1"/>
</dbReference>
<feature type="binding site" evidence="11">
    <location>
        <position position="76"/>
    </location>
    <ligand>
        <name>substrate</name>
    </ligand>
</feature>
<dbReference type="GO" id="GO:0005525">
    <property type="term" value="F:GTP binding"/>
    <property type="evidence" value="ECO:0007669"/>
    <property type="project" value="UniProtKB-UniRule"/>
</dbReference>
<dbReference type="InterPro" id="IPR013035">
    <property type="entry name" value="PEP_carboxykinase_C"/>
</dbReference>
<keyword evidence="8 11" id="KW-0342">GTP-binding</keyword>
<comment type="function">
    <text evidence="11">Catalyzes the conversion of oxaloacetate (OAA) to phosphoenolpyruvate (PEP), the rate-limiting step in the metabolic pathway that produces glucose from lactate and other precursors derived from the citric acid cycle.</text>
</comment>
<evidence type="ECO:0000259" key="13">
    <source>
        <dbReference type="Pfam" id="PF17297"/>
    </source>
</evidence>
<dbReference type="FunFam" id="3.40.449.10:FF:000005">
    <property type="entry name" value="Phosphoenolpyruvate carboxykinase [GTP]"/>
    <property type="match status" value="1"/>
</dbReference>
<comment type="cofactor">
    <cofactor evidence="11">
        <name>Mn(2+)</name>
        <dbReference type="ChEBI" id="CHEBI:29035"/>
    </cofactor>
    <text evidence="11">Binds 1 Mn(2+) ion per subunit.</text>
</comment>
<evidence type="ECO:0000259" key="12">
    <source>
        <dbReference type="Pfam" id="PF00821"/>
    </source>
</evidence>
<dbReference type="GO" id="GO:0006094">
    <property type="term" value="P:gluconeogenesis"/>
    <property type="evidence" value="ECO:0007669"/>
    <property type="project" value="UniProtKB-UniRule"/>
</dbReference>
<dbReference type="GO" id="GO:0046327">
    <property type="term" value="P:glycerol biosynthetic process from pyruvate"/>
    <property type="evidence" value="ECO:0007669"/>
    <property type="project" value="TreeGrafter"/>
</dbReference>
<dbReference type="PROSITE" id="PS00505">
    <property type="entry name" value="PEPCK_GTP"/>
    <property type="match status" value="1"/>
</dbReference>
<dbReference type="NCBIfam" id="NF003253">
    <property type="entry name" value="PRK04210.1"/>
    <property type="match status" value="1"/>
</dbReference>
<evidence type="ECO:0000256" key="3">
    <source>
        <dbReference type="ARBA" id="ARBA00011245"/>
    </source>
</evidence>
<gene>
    <name evidence="11" type="primary">pckG</name>
    <name evidence="14" type="ORF">DFR26_0186</name>
</gene>
<feature type="binding site" evidence="11">
    <location>
        <begin position="383"/>
        <end position="385"/>
    </location>
    <ligand>
        <name>substrate</name>
    </ligand>
</feature>
<dbReference type="Pfam" id="PF17297">
    <property type="entry name" value="PEPCK_N"/>
    <property type="match status" value="1"/>
</dbReference>
<dbReference type="EMBL" id="QUNR01000001">
    <property type="protein sequence ID" value="REH39990.1"/>
    <property type="molecule type" value="Genomic_DNA"/>
</dbReference>
<dbReference type="GO" id="GO:0016301">
    <property type="term" value="F:kinase activity"/>
    <property type="evidence" value="ECO:0007669"/>
    <property type="project" value="UniProtKB-KW"/>
</dbReference>
<dbReference type="SUPFAM" id="SSF68923">
    <property type="entry name" value="PEP carboxykinase N-terminal domain"/>
    <property type="match status" value="1"/>
</dbReference>
<dbReference type="PIRSF" id="PIRSF001348">
    <property type="entry name" value="PEP_carboxykinase_GTP"/>
    <property type="match status" value="1"/>
</dbReference>
<feature type="domain" description="Phosphoenolpyruvate carboxykinase C-terminal P-loop" evidence="12">
    <location>
        <begin position="241"/>
        <end position="601"/>
    </location>
</feature>
<dbReference type="SUPFAM" id="SSF53795">
    <property type="entry name" value="PEP carboxykinase-like"/>
    <property type="match status" value="1"/>
</dbReference>
<dbReference type="GO" id="GO:0005829">
    <property type="term" value="C:cytosol"/>
    <property type="evidence" value="ECO:0007669"/>
    <property type="project" value="TreeGrafter"/>
</dbReference>
<dbReference type="InterPro" id="IPR035078">
    <property type="entry name" value="PEP_carboxykinase_GTP_N"/>
</dbReference>
<dbReference type="GO" id="GO:0033993">
    <property type="term" value="P:response to lipid"/>
    <property type="evidence" value="ECO:0007669"/>
    <property type="project" value="TreeGrafter"/>
</dbReference>
<dbReference type="Gene3D" id="3.40.449.10">
    <property type="entry name" value="Phosphoenolpyruvate Carboxykinase, domain 1"/>
    <property type="match status" value="1"/>
</dbReference>
<keyword evidence="14" id="KW-0808">Transferase</keyword>
<evidence type="ECO:0000256" key="10">
    <source>
        <dbReference type="ARBA" id="ARBA00023239"/>
    </source>
</evidence>
<feature type="binding site" evidence="11">
    <location>
        <begin position="513"/>
        <end position="516"/>
    </location>
    <ligand>
        <name>GTP</name>
        <dbReference type="ChEBI" id="CHEBI:37565"/>
    </ligand>
</feature>
<dbReference type="AlphaFoldDB" id="A0A3E0H922"/>
<feature type="binding site" evidence="11">
    <location>
        <position position="245"/>
    </location>
    <ligand>
        <name>Mn(2+)</name>
        <dbReference type="ChEBI" id="CHEBI:29035"/>
    </ligand>
</feature>
<keyword evidence="6 11" id="KW-0547">Nucleotide-binding</keyword>
<comment type="caution">
    <text evidence="14">The sequence shown here is derived from an EMBL/GenBank/DDBJ whole genome shotgun (WGS) entry which is preliminary data.</text>
</comment>
<comment type="subcellular location">
    <subcellularLocation>
        <location evidence="11">Cytoplasm</location>
    </subcellularLocation>
</comment>
<dbReference type="UniPathway" id="UPA00138"/>
<dbReference type="InterPro" id="IPR008210">
    <property type="entry name" value="PEP_carboxykinase_N"/>
</dbReference>
<name>A0A3E0H922_9GAMM</name>
<keyword evidence="9 11" id="KW-0464">Manganese</keyword>
<keyword evidence="10 11" id="KW-0456">Lyase</keyword>
<dbReference type="PANTHER" id="PTHR11561">
    <property type="entry name" value="PHOSPHOENOLPYRUVATE CARBOXYKINASE"/>
    <property type="match status" value="1"/>
</dbReference>
<sequence length="605" mass="66793">MTVNAPAYVKHARLVAWVTEMAALCKPAAIHWCDGTDAEYDALCESLVAAGSFRKLNPEKRPNSYLAWTDPSDVARVEDRTYICSEKKEDAGPTNNWMAPADMRATLNPLFDGCMAGRTMYVVPFSMGPLGSPIAHIGIELSDSAYVAVNMKMMTRMGRAVFDVLGQDGDFVPCMHTVGAPLQPGQADVAWPCNPTEKYIVHYPETREIWSYGSGYGGNALLGKKCFALRIASTMGRDEGWLAEHMLILGVTNPQGKKYHVAAAFPSACGKTNFAMLIPPAGMPGWSVSTIGDDIAWIKPDAQGQLRAINPEAGYFGVAPGTNMKTNPNCMLSLNKDVIFTNVALTDDGDVWWEGLGEAPAHLVDWQGKDWTPDCGRKAAHPNSRFTVSAINNPALDSEWDNPDGVVIDAFIFGGRRSNTMPLVTEARDWVDGVYMAATMGSETTAAAFGAQGVVRRDPFAMLPFAGYNMSDYFQHWLNLGAKLEAAGAKLPRIYKTNWFRKDADGQFIWPGFGENTRVLKWMIDRIENEAQGCEHAMGISPRYEDIRWNGLDFDKTLFEQVISLDKADWDIEIKLHEELFEKLAHNLPQDLVKAKDRLVERLGA</sequence>
<feature type="binding site" evidence="11">
    <location>
        <position position="294"/>
    </location>
    <ligand>
        <name>Mn(2+)</name>
        <dbReference type="ChEBI" id="CHEBI:29035"/>
    </ligand>
</feature>
<keyword evidence="15" id="KW-1185">Reference proteome</keyword>
<dbReference type="RefSeq" id="WP_116207070.1">
    <property type="nucleotide sequence ID" value="NZ_QUNR01000001.1"/>
</dbReference>
<feature type="binding site" evidence="11">
    <location>
        <position position="225"/>
    </location>
    <ligand>
        <name>Mn(2+)</name>
        <dbReference type="ChEBI" id="CHEBI:29035"/>
    </ligand>
</feature>
<dbReference type="Gene3D" id="3.90.228.20">
    <property type="match status" value="1"/>
</dbReference>
<evidence type="ECO:0000256" key="1">
    <source>
        <dbReference type="ARBA" id="ARBA00004742"/>
    </source>
</evidence>
<dbReference type="Proteomes" id="UP000256774">
    <property type="component" value="Unassembled WGS sequence"/>
</dbReference>
<evidence type="ECO:0000313" key="15">
    <source>
        <dbReference type="Proteomes" id="UP000256774"/>
    </source>
</evidence>
<dbReference type="GO" id="GO:0030145">
    <property type="term" value="F:manganese ion binding"/>
    <property type="evidence" value="ECO:0007669"/>
    <property type="project" value="UniProtKB-UniRule"/>
</dbReference>
<dbReference type="GO" id="GO:0006107">
    <property type="term" value="P:oxaloacetate metabolic process"/>
    <property type="evidence" value="ECO:0007669"/>
    <property type="project" value="TreeGrafter"/>
</dbReference>
<comment type="pathway">
    <text evidence="1 11">Carbohydrate biosynthesis; gluconeogenesis.</text>
</comment>
<dbReference type="GO" id="GO:0071333">
    <property type="term" value="P:cellular response to glucose stimulus"/>
    <property type="evidence" value="ECO:0007669"/>
    <property type="project" value="TreeGrafter"/>
</dbReference>
<keyword evidence="7 11" id="KW-0210">Decarboxylase</keyword>
<dbReference type="GO" id="GO:0004613">
    <property type="term" value="F:phosphoenolpyruvate carboxykinase (GTP) activity"/>
    <property type="evidence" value="ECO:0007669"/>
    <property type="project" value="UniProtKB-UniRule"/>
</dbReference>
<feature type="binding site" evidence="11">
    <location>
        <begin position="268"/>
        <end position="273"/>
    </location>
    <ligand>
        <name>GTP</name>
        <dbReference type="ChEBI" id="CHEBI:37565"/>
    </ligand>
</feature>
<keyword evidence="14" id="KW-0418">Kinase</keyword>
<dbReference type="CDD" id="cd00819">
    <property type="entry name" value="PEPCK_GTP"/>
    <property type="match status" value="1"/>
</dbReference>
<evidence type="ECO:0000256" key="11">
    <source>
        <dbReference type="HAMAP-Rule" id="MF_00452"/>
    </source>
</evidence>
<proteinExistence type="inferred from homology"/>
<dbReference type="HAMAP" id="MF_00452">
    <property type="entry name" value="PEPCK_GTP"/>
    <property type="match status" value="1"/>
</dbReference>
<comment type="subunit">
    <text evidence="3 11">Monomer.</text>
</comment>
<dbReference type="Gene3D" id="2.170.8.10">
    <property type="entry name" value="Phosphoenolpyruvate Carboxykinase, domain 2"/>
    <property type="match status" value="1"/>
</dbReference>
<dbReference type="InterPro" id="IPR008209">
    <property type="entry name" value="PEP_carboxykinase_GTP"/>
</dbReference>
<evidence type="ECO:0000256" key="5">
    <source>
        <dbReference type="ARBA" id="ARBA00022723"/>
    </source>
</evidence>
<dbReference type="GO" id="GO:0019543">
    <property type="term" value="P:propionate catabolic process"/>
    <property type="evidence" value="ECO:0007669"/>
    <property type="project" value="TreeGrafter"/>
</dbReference>
<evidence type="ECO:0000256" key="7">
    <source>
        <dbReference type="ARBA" id="ARBA00022793"/>
    </source>
</evidence>
<organism evidence="14 15">
    <name type="scientific">Paraperlucidibaca baekdonensis</name>
    <dbReference type="NCBI Taxonomy" id="748120"/>
    <lineage>
        <taxon>Bacteria</taxon>
        <taxon>Pseudomonadati</taxon>
        <taxon>Pseudomonadota</taxon>
        <taxon>Gammaproteobacteria</taxon>
        <taxon>Moraxellales</taxon>
        <taxon>Moraxellaceae</taxon>
        <taxon>Paraperlucidibaca</taxon>
    </lineage>
</organism>
<comment type="similarity">
    <text evidence="2 11">Belongs to the phosphoenolpyruvate carboxykinase [GTP] family.</text>
</comment>
<reference evidence="14 15" key="1">
    <citation type="submission" date="2018-08" db="EMBL/GenBank/DDBJ databases">
        <title>Genomic Encyclopedia of Type Strains, Phase IV (KMG-IV): sequencing the most valuable type-strain genomes for metagenomic binning, comparative biology and taxonomic classification.</title>
        <authorList>
            <person name="Goeker M."/>
        </authorList>
    </citation>
    <scope>NUCLEOTIDE SEQUENCE [LARGE SCALE GENOMIC DNA]</scope>
    <source>
        <strain evidence="14 15">DSM 26022</strain>
    </source>
</reference>
<keyword evidence="14" id="KW-0670">Pyruvate</keyword>
<keyword evidence="4 11" id="KW-0312">Gluconeogenesis</keyword>
<dbReference type="EC" id="4.1.1.32" evidence="11"/>